<dbReference type="Proteomes" id="UP000001551">
    <property type="component" value="Chromosome"/>
</dbReference>
<accession>E6U4U8</accession>
<dbReference type="InterPro" id="IPR036105">
    <property type="entry name" value="DiNase_FeMo-co_biosyn_sf"/>
</dbReference>
<dbReference type="EMBL" id="CP002400">
    <property type="protein sequence ID" value="ADU27833.1"/>
    <property type="molecule type" value="Genomic_DNA"/>
</dbReference>
<protein>
    <submittedName>
        <fullName evidence="1">Fe-only nitrogenase accessory protein AnfO</fullName>
    </submittedName>
</protein>
<dbReference type="STRING" id="663278.Ethha_2321"/>
<dbReference type="Pfam" id="PF09582">
    <property type="entry name" value="AnfO_nitrog"/>
    <property type="match status" value="1"/>
</dbReference>
<dbReference type="RefSeq" id="WP_013486181.1">
    <property type="nucleotide sequence ID" value="NC_014828.1"/>
</dbReference>
<evidence type="ECO:0000313" key="2">
    <source>
        <dbReference type="Proteomes" id="UP000001551"/>
    </source>
</evidence>
<name>E6U4U8_ETHHY</name>
<reference evidence="1 2" key="1">
    <citation type="submission" date="2010-12" db="EMBL/GenBank/DDBJ databases">
        <title>Complete sequence of Ethanoligenens harbinense YUAN-3.</title>
        <authorList>
            <person name="Lucas S."/>
            <person name="Copeland A."/>
            <person name="Lapidus A."/>
            <person name="Cheng J.-F."/>
            <person name="Bruce D."/>
            <person name="Goodwin L."/>
            <person name="Pitluck S."/>
            <person name="Chertkov O."/>
            <person name="Misra M."/>
            <person name="Detter J.C."/>
            <person name="Han C."/>
            <person name="Tapia R."/>
            <person name="Land M."/>
            <person name="Hauser L."/>
            <person name="Jeffries C."/>
            <person name="Kyrpides N."/>
            <person name="Ivanova N."/>
            <person name="Mikhailova N."/>
            <person name="Wang A."/>
            <person name="Mouttaki H."/>
            <person name="He Z."/>
            <person name="Zhou J."/>
            <person name="Hemme C.L."/>
            <person name="Woyke T."/>
        </authorList>
    </citation>
    <scope>NUCLEOTIDE SEQUENCE [LARGE SCALE GENOMIC DNA]</scope>
    <source>
        <strain evidence="2">DSM 18485 / JCM 12961 / CGMCC 1.5033 / YUAN-3</strain>
    </source>
</reference>
<dbReference type="NCBIfam" id="TIGR02940">
    <property type="entry name" value="anfO_nitrog"/>
    <property type="match status" value="1"/>
</dbReference>
<dbReference type="InterPro" id="IPR014287">
    <property type="entry name" value="Nase_Fe-Fe_AnfO"/>
</dbReference>
<evidence type="ECO:0000313" key="1">
    <source>
        <dbReference type="EMBL" id="ADU27833.1"/>
    </source>
</evidence>
<proteinExistence type="predicted"/>
<sequence length="208" mass="23379">MQIAVIENNEGKTHSIFEPGFLAVYEHENKEWKELSRKENPVPDAQGIAAVRQSLSDVVESLPHVRILIASDLSGVAFSIFESAGFEIFLVKSDAASALASVRKTILEDQKESESANNVDISQFFEHGTNKGDFVVNLQQAQMAYPQLSSKKILLDHVKRGEFNRLDVIVSHTPKWFDRELPLMGFQYETVNILPDKKTLRVSHAPLM</sequence>
<dbReference type="eggNOG" id="ENOG50308XE">
    <property type="taxonomic scope" value="Bacteria"/>
</dbReference>
<dbReference type="SUPFAM" id="SSF53146">
    <property type="entry name" value="Nitrogenase accessory factor-like"/>
    <property type="match status" value="1"/>
</dbReference>
<gene>
    <name evidence="1" type="ordered locus">Ethha_2321</name>
</gene>
<dbReference type="AlphaFoldDB" id="E6U4U8"/>
<keyword evidence="2" id="KW-1185">Reference proteome</keyword>
<dbReference type="HOGENOM" id="CLU_097520_0_0_9"/>
<organism evidence="1 2">
    <name type="scientific">Ethanoligenens harbinense (strain DSM 18485 / JCM 12961 / CGMCC 1.5033 / YUAN-3)</name>
    <dbReference type="NCBI Taxonomy" id="663278"/>
    <lineage>
        <taxon>Bacteria</taxon>
        <taxon>Bacillati</taxon>
        <taxon>Bacillota</taxon>
        <taxon>Clostridia</taxon>
        <taxon>Eubacteriales</taxon>
        <taxon>Oscillospiraceae</taxon>
        <taxon>Ethanoligenens</taxon>
    </lineage>
</organism>
<dbReference type="KEGG" id="eha:Ethha_2321"/>